<dbReference type="EMBL" id="AYSV01000098">
    <property type="protein sequence ID" value="ETD69199.1"/>
    <property type="molecule type" value="Genomic_DNA"/>
</dbReference>
<accession>V8FY49</accession>
<dbReference type="SUPFAM" id="SSF48452">
    <property type="entry name" value="TPR-like"/>
    <property type="match status" value="1"/>
</dbReference>
<evidence type="ECO:0000313" key="3">
    <source>
        <dbReference type="EMBL" id="ETD69199.1"/>
    </source>
</evidence>
<proteinExistence type="predicted"/>
<feature type="chain" id="PRO_5004768873" evidence="2">
    <location>
        <begin position="21"/>
        <end position="237"/>
    </location>
</feature>
<keyword evidence="1" id="KW-0802">TPR repeat</keyword>
<dbReference type="InterPro" id="IPR019734">
    <property type="entry name" value="TPR_rpt"/>
</dbReference>
<reference evidence="3 4" key="1">
    <citation type="submission" date="2013-11" db="EMBL/GenBank/DDBJ databases">
        <title>Genomic analysis of Pelistega sp. HM-7.</title>
        <authorList>
            <person name="Kumbhare S.V."/>
            <person name="Shetty S.A."/>
            <person name="Sharma O."/>
            <person name="Dhotre D.P."/>
        </authorList>
    </citation>
    <scope>NUCLEOTIDE SEQUENCE [LARGE SCALE GENOMIC DNA]</scope>
    <source>
        <strain evidence="3 4">HM-7</strain>
    </source>
</reference>
<dbReference type="Pfam" id="PF13414">
    <property type="entry name" value="TPR_11"/>
    <property type="match status" value="1"/>
</dbReference>
<dbReference type="PROSITE" id="PS50005">
    <property type="entry name" value="TPR"/>
    <property type="match status" value="1"/>
</dbReference>
<dbReference type="OrthoDB" id="5294075at2"/>
<dbReference type="SMART" id="SM00028">
    <property type="entry name" value="TPR"/>
    <property type="match status" value="2"/>
</dbReference>
<dbReference type="RefSeq" id="WP_023952007.1">
    <property type="nucleotide sequence ID" value="NZ_AYSV01000098.1"/>
</dbReference>
<name>V8FY49_9BURK</name>
<comment type="caution">
    <text evidence="3">The sequence shown here is derived from an EMBL/GenBank/DDBJ whole genome shotgun (WGS) entry which is preliminary data.</text>
</comment>
<evidence type="ECO:0000313" key="4">
    <source>
        <dbReference type="Proteomes" id="UP000018766"/>
    </source>
</evidence>
<feature type="repeat" description="TPR" evidence="1">
    <location>
        <begin position="159"/>
        <end position="192"/>
    </location>
</feature>
<organism evidence="3 4">
    <name type="scientific">Pelistega indica</name>
    <dbReference type="NCBI Taxonomy" id="1414851"/>
    <lineage>
        <taxon>Bacteria</taxon>
        <taxon>Pseudomonadati</taxon>
        <taxon>Pseudomonadota</taxon>
        <taxon>Betaproteobacteria</taxon>
        <taxon>Burkholderiales</taxon>
        <taxon>Alcaligenaceae</taxon>
        <taxon>Pelistega</taxon>
    </lineage>
</organism>
<gene>
    <name evidence="3" type="ORF">V757_09360</name>
</gene>
<protein>
    <submittedName>
        <fullName evidence="3">Uncharacterized protein</fullName>
    </submittedName>
</protein>
<keyword evidence="4" id="KW-1185">Reference proteome</keyword>
<sequence length="237" mass="25513">MKRLTLSVFALLVSQQIVMAQFVPITDLPSVPDSIPATGSESGFGAADNNYVTGFEPPPEGGSETVANFLKKLEPSVDTRLPESSDQATTRINSLLTAGKFDSALIEIAKLKKPQGNITQPTVNVQLLFLEARAYAGKGDIQKAMSIYRDMTSKYPELAEPWNNMAAIQINIGSLEEALESLKMAIAIRPNYPIANQNIGLIYTALAKQSFETAARQGIKGASIRAQQAQKIITGGN</sequence>
<dbReference type="Gene3D" id="1.25.40.10">
    <property type="entry name" value="Tetratricopeptide repeat domain"/>
    <property type="match status" value="1"/>
</dbReference>
<dbReference type="AlphaFoldDB" id="V8FY49"/>
<evidence type="ECO:0000256" key="1">
    <source>
        <dbReference type="PROSITE-ProRule" id="PRU00339"/>
    </source>
</evidence>
<dbReference type="InterPro" id="IPR011990">
    <property type="entry name" value="TPR-like_helical_dom_sf"/>
</dbReference>
<dbReference type="PATRIC" id="fig|1414851.3.peg.1938"/>
<dbReference type="Proteomes" id="UP000018766">
    <property type="component" value="Unassembled WGS sequence"/>
</dbReference>
<evidence type="ECO:0000256" key="2">
    <source>
        <dbReference type="SAM" id="SignalP"/>
    </source>
</evidence>
<feature type="signal peptide" evidence="2">
    <location>
        <begin position="1"/>
        <end position="20"/>
    </location>
</feature>
<keyword evidence="2" id="KW-0732">Signal</keyword>